<evidence type="ECO:0000256" key="12">
    <source>
        <dbReference type="ARBA" id="ARBA00023204"/>
    </source>
</evidence>
<evidence type="ECO:0000313" key="20">
    <source>
        <dbReference type="Ensembl" id="ENSFTIP00000006842.1"/>
    </source>
</evidence>
<keyword evidence="9" id="KW-0378">Hydrolase</keyword>
<name>A0A8C4U6A8_FALTI</name>
<dbReference type="PANTHER" id="PTHR21220">
    <property type="entry name" value="DNA-DEPENDENT METALLOPROTEASE SPRTN"/>
    <property type="match status" value="1"/>
</dbReference>
<reference evidence="20" key="1">
    <citation type="submission" date="2025-08" db="UniProtKB">
        <authorList>
            <consortium name="Ensembl"/>
        </authorList>
    </citation>
    <scope>IDENTIFICATION</scope>
</reference>
<evidence type="ECO:0000256" key="13">
    <source>
        <dbReference type="ARBA" id="ARBA00023242"/>
    </source>
</evidence>
<evidence type="ECO:0000256" key="16">
    <source>
        <dbReference type="PROSITE-ProRule" id="PRU01256"/>
    </source>
</evidence>
<comment type="subcellular location">
    <subcellularLocation>
        <location evidence="2">Chromosome</location>
    </subcellularLocation>
    <subcellularLocation>
        <location evidence="1">Nucleus</location>
    </subcellularLocation>
</comment>
<evidence type="ECO:0000256" key="6">
    <source>
        <dbReference type="ARBA" id="ARBA00022723"/>
    </source>
</evidence>
<feature type="transmembrane region" description="Helical" evidence="18">
    <location>
        <begin position="135"/>
        <end position="156"/>
    </location>
</feature>
<keyword evidence="18" id="KW-0472">Membrane</keyword>
<dbReference type="InterPro" id="IPR055220">
    <property type="entry name" value="SPRTN_ZBD"/>
</dbReference>
<evidence type="ECO:0000313" key="21">
    <source>
        <dbReference type="Proteomes" id="UP000694562"/>
    </source>
</evidence>
<dbReference type="PANTHER" id="PTHR21220:SF0">
    <property type="entry name" value="DNA-DEPENDENT METALLOPROTEASE SPRTN"/>
    <property type="match status" value="1"/>
</dbReference>
<dbReference type="InterPro" id="IPR044245">
    <property type="entry name" value="Spartan"/>
</dbReference>
<evidence type="ECO:0000256" key="7">
    <source>
        <dbReference type="ARBA" id="ARBA00022763"/>
    </source>
</evidence>
<evidence type="ECO:0000259" key="19">
    <source>
        <dbReference type="PROSITE" id="PS51908"/>
    </source>
</evidence>
<dbReference type="GO" id="GO:0005694">
    <property type="term" value="C:chromosome"/>
    <property type="evidence" value="ECO:0007669"/>
    <property type="project" value="UniProtKB-SubCell"/>
</dbReference>
<keyword evidence="21" id="KW-1185">Reference proteome</keyword>
<keyword evidence="5" id="KW-0645">Protease</keyword>
<dbReference type="GO" id="GO:0008270">
    <property type="term" value="F:zinc ion binding"/>
    <property type="evidence" value="ECO:0007669"/>
    <property type="project" value="UniProtKB-KW"/>
</dbReference>
<evidence type="ECO:0000256" key="15">
    <source>
        <dbReference type="ARBA" id="ARBA00030396"/>
    </source>
</evidence>
<dbReference type="SMART" id="SM00734">
    <property type="entry name" value="ZnF_Rad18"/>
    <property type="match status" value="1"/>
</dbReference>
<organism evidence="20 21">
    <name type="scientific">Falco tinnunculus</name>
    <name type="common">Common kestrel</name>
    <dbReference type="NCBI Taxonomy" id="100819"/>
    <lineage>
        <taxon>Eukaryota</taxon>
        <taxon>Metazoa</taxon>
        <taxon>Chordata</taxon>
        <taxon>Craniata</taxon>
        <taxon>Vertebrata</taxon>
        <taxon>Euteleostomi</taxon>
        <taxon>Archelosauria</taxon>
        <taxon>Archosauria</taxon>
        <taxon>Dinosauria</taxon>
        <taxon>Saurischia</taxon>
        <taxon>Theropoda</taxon>
        <taxon>Coelurosauria</taxon>
        <taxon>Aves</taxon>
        <taxon>Neognathae</taxon>
        <taxon>Neoaves</taxon>
        <taxon>Telluraves</taxon>
        <taxon>Australaves</taxon>
        <taxon>Falconiformes</taxon>
        <taxon>Falconidae</taxon>
        <taxon>Falco</taxon>
    </lineage>
</organism>
<evidence type="ECO:0000256" key="11">
    <source>
        <dbReference type="ARBA" id="ARBA00023049"/>
    </source>
</evidence>
<keyword evidence="8 16" id="KW-0863">Zinc-finger</keyword>
<evidence type="ECO:0000256" key="14">
    <source>
        <dbReference type="ARBA" id="ARBA00023885"/>
    </source>
</evidence>
<keyword evidence="13" id="KW-0539">Nucleus</keyword>
<dbReference type="GO" id="GO:0031593">
    <property type="term" value="F:polyubiquitin modification-dependent protein binding"/>
    <property type="evidence" value="ECO:0007669"/>
    <property type="project" value="TreeGrafter"/>
</dbReference>
<dbReference type="Pfam" id="PF22934">
    <property type="entry name" value="SPRTN_ZBD"/>
    <property type="match status" value="1"/>
</dbReference>
<dbReference type="InterPro" id="IPR006642">
    <property type="entry name" value="Rad18_UBZ4"/>
</dbReference>
<dbReference type="Ensembl" id="ENSFTIT00000007142.1">
    <property type="protein sequence ID" value="ENSFTIP00000006842.1"/>
    <property type="gene ID" value="ENSFTIG00000004679.1"/>
</dbReference>
<dbReference type="GO" id="GO:0006281">
    <property type="term" value="P:DNA repair"/>
    <property type="evidence" value="ECO:0007669"/>
    <property type="project" value="UniProtKB-KW"/>
</dbReference>
<proteinExistence type="inferred from homology"/>
<dbReference type="GO" id="GO:0004222">
    <property type="term" value="F:metalloendopeptidase activity"/>
    <property type="evidence" value="ECO:0007669"/>
    <property type="project" value="InterPro"/>
</dbReference>
<evidence type="ECO:0000256" key="3">
    <source>
        <dbReference type="ARBA" id="ARBA00010724"/>
    </source>
</evidence>
<feature type="region of interest" description="Disordered" evidence="17">
    <location>
        <begin position="775"/>
        <end position="817"/>
    </location>
</feature>
<feature type="region of interest" description="Disordered" evidence="17">
    <location>
        <begin position="427"/>
        <end position="542"/>
    </location>
</feature>
<sequence length="1040" mass="113675">MAELVDVEQRGALDAQLSDGCLHRGRPVLQEELTRLGGLAQANELGHGPAGGPWPSPQRAVWRQLKHQHVCKLPDPLIHLGPQLLHGLAHGLVPQVLVEFIQEVHRPLEVPLSDADVQVLRQLLDPLQREVDHLLLLRVLLFLLLLLLLKGVGGLGGCRGRPGQSLLLQASLLAEGPVALGLLQHLQPLLLDLGVLGLEDAALGEHEQLEHVLHGWVVLDVDHGQPVEGVQCVVAVGAAAVGQGGGHQQAVVHEEGVHPLDLRHVVGIILHQVAVVDQVLAGALGQEVAAALHLLQEGGEGALPALLAGRCLLGRQRQEGVGGGGAAGAQRGVVAVGLQEQGLGDGLHDALLLGEDVAELVHLALQVADLPRRLDELPVVLVDVALQALGRLLAQRLDALPVLLQVPVAVRLLRQLLHVLPRREAPRLQLPPQPAPAAFAQRQRHRRAPARRAAGRPPSRRRRRRRRGHRGRACAQRPVRRLRQHRPPAAHAQAEAAGRRRGGVTHGRAARVRRAGRGSAHAPWAPPAGRAGLGPGRRGGPAAALRGMAAAEEEEDFVLALQLQELWEAEDKEAAASACPEASPDPSLLRPLSVVDEAWELLDPSPDVHGLFLQFNETLFWGRLAAVEVSWSPRMTLCAGVCRYEGKGGMCSIRLSEPLLKLRPRKDLVETLLHEMIHALLFVTNNDKDRESHGPEFCKHMRRINRLTGANVTIYHTFHDEVDLYRQHWWRCNGPCQNRKPYFGYVKRSTNRAPSARDFWWVKHQETCGGTFTKVKEPENFSKKSKERTGAAKLPKSKSTNKGKTPMHDTQDLVPFSGKGYRLGGDGELSEKSIDFSSNVSSQHRSAVRTIPIPKNEIKFEKSPRNGIFFPLYTDDTCEKINLASKHEFPKPSVANAKAYKNVSGSPVKIARVVEEKSNQRSANGKRVMPFSNRPSKQICLEQTATAQVAPEKKRSECTNALQQWPKMEDKTAFENYFIKKGSTDVTLSVNAPVKTKAASTVSSASSSTAVRQNEKVSCPVCQTEVFESEINEHLDSCLA</sequence>
<evidence type="ECO:0000256" key="8">
    <source>
        <dbReference type="ARBA" id="ARBA00022771"/>
    </source>
</evidence>
<evidence type="ECO:0000256" key="17">
    <source>
        <dbReference type="SAM" id="MobiDB-lite"/>
    </source>
</evidence>
<dbReference type="PROSITE" id="PS51908">
    <property type="entry name" value="ZF_UBZ4"/>
    <property type="match status" value="1"/>
</dbReference>
<dbReference type="GO" id="GO:0003697">
    <property type="term" value="F:single-stranded DNA binding"/>
    <property type="evidence" value="ECO:0007669"/>
    <property type="project" value="InterPro"/>
</dbReference>
<feature type="compositionally biased region" description="Low complexity" evidence="17">
    <location>
        <begin position="517"/>
        <end position="530"/>
    </location>
</feature>
<dbReference type="GO" id="GO:0005634">
    <property type="term" value="C:nucleus"/>
    <property type="evidence" value="ECO:0007669"/>
    <property type="project" value="UniProtKB-SubCell"/>
</dbReference>
<dbReference type="OMA" id="SANDIWW"/>
<keyword evidence="6" id="KW-0479">Metal-binding</keyword>
<evidence type="ECO:0000256" key="4">
    <source>
        <dbReference type="ARBA" id="ARBA00022454"/>
    </source>
</evidence>
<evidence type="ECO:0000256" key="5">
    <source>
        <dbReference type="ARBA" id="ARBA00022670"/>
    </source>
</evidence>
<evidence type="ECO:0000256" key="1">
    <source>
        <dbReference type="ARBA" id="ARBA00004123"/>
    </source>
</evidence>
<protein>
    <recommendedName>
        <fullName evidence="14">DNA-dependent metalloprotease SPRTN</fullName>
    </recommendedName>
    <alternativeName>
        <fullName evidence="15">Protein with SprT-like domain at the N terminus</fullName>
    </alternativeName>
</protein>
<keyword evidence="12 16" id="KW-0234">DNA repair</keyword>
<comment type="similarity">
    <text evidence="3">Belongs to the Spartan family.</text>
</comment>
<feature type="domain" description="UBZ4-type" evidence="19">
    <location>
        <begin position="1016"/>
        <end position="1040"/>
    </location>
</feature>
<evidence type="ECO:0000256" key="18">
    <source>
        <dbReference type="SAM" id="Phobius"/>
    </source>
</evidence>
<accession>A0A8C4U6A8</accession>
<keyword evidence="10" id="KW-0862">Zinc</keyword>
<keyword evidence="18" id="KW-0812">Transmembrane</keyword>
<keyword evidence="7 16" id="KW-0227">DNA damage</keyword>
<dbReference type="Pfam" id="PF10263">
    <property type="entry name" value="SprT-like"/>
    <property type="match status" value="1"/>
</dbReference>
<evidence type="ECO:0000256" key="2">
    <source>
        <dbReference type="ARBA" id="ARBA00004286"/>
    </source>
</evidence>
<dbReference type="OrthoDB" id="5236983at2759"/>
<evidence type="ECO:0000256" key="10">
    <source>
        <dbReference type="ARBA" id="ARBA00022833"/>
    </source>
</evidence>
<keyword evidence="11" id="KW-0482">Metalloprotease</keyword>
<feature type="compositionally biased region" description="Basic and acidic residues" evidence="17">
    <location>
        <begin position="775"/>
        <end position="790"/>
    </location>
</feature>
<dbReference type="SMART" id="SM00731">
    <property type="entry name" value="SprT"/>
    <property type="match status" value="1"/>
</dbReference>
<feature type="compositionally biased region" description="Basic residues" evidence="17">
    <location>
        <begin position="442"/>
        <end position="488"/>
    </location>
</feature>
<evidence type="ECO:0000256" key="9">
    <source>
        <dbReference type="ARBA" id="ARBA00022801"/>
    </source>
</evidence>
<dbReference type="Proteomes" id="UP000694562">
    <property type="component" value="Unplaced"/>
</dbReference>
<reference evidence="20" key="2">
    <citation type="submission" date="2025-09" db="UniProtKB">
        <authorList>
            <consortium name="Ensembl"/>
        </authorList>
    </citation>
    <scope>IDENTIFICATION</scope>
</reference>
<dbReference type="AlphaFoldDB" id="A0A8C4U6A8"/>
<keyword evidence="4" id="KW-0158">Chromosome</keyword>
<feature type="compositionally biased region" description="Basic residues" evidence="17">
    <location>
        <begin position="499"/>
        <end position="516"/>
    </location>
</feature>
<dbReference type="Gene3D" id="3.30.160.60">
    <property type="entry name" value="Classic Zinc Finger"/>
    <property type="match status" value="1"/>
</dbReference>
<dbReference type="GO" id="GO:0006508">
    <property type="term" value="P:proteolysis"/>
    <property type="evidence" value="ECO:0007669"/>
    <property type="project" value="UniProtKB-KW"/>
</dbReference>
<dbReference type="FunFam" id="3.30.160.60:FF:000331">
    <property type="entry name" value="E3 ubiquitin-protein ligase RAD18"/>
    <property type="match status" value="1"/>
</dbReference>
<keyword evidence="18" id="KW-1133">Transmembrane helix</keyword>
<dbReference type="InterPro" id="IPR006640">
    <property type="entry name" value="SprT-like_domain"/>
</dbReference>